<dbReference type="PANTHER" id="PTHR38445">
    <property type="entry name" value="HTH-TYPE TRANSCRIPTIONAL REPRESSOR YTRA"/>
    <property type="match status" value="1"/>
</dbReference>
<dbReference type="InterPro" id="IPR036390">
    <property type="entry name" value="WH_DNA-bd_sf"/>
</dbReference>
<sequence length="307" mass="34234">MKISINKESSIPIRDQLIEQLGLSIASGSLRPHEKLPSIRALADRLGVHYSTITAAYNHLADVGLLEIRQGSGVRVAASGRRVESENTELSMDEMFFDFLARASEKGYSYKDVQHCFASLAKRAPVSKVIVVDGNKDFHPLIESELSPHFEIPVHCLLPQELLSDIKQVEDALVVSSLYHLFTFQKHIKDLTRLVACNIEPARNELEAVNHLPKLSLLALVSVSPHLMQMAGKLVAAMRGEEVAVRAVLRDDETEIKYLVKHADMFLCDSASKEVVSKYVPASKLHIFNLYSQGTIQLIKDRLAKWG</sequence>
<dbReference type="Pfam" id="PF00392">
    <property type="entry name" value="GntR"/>
    <property type="match status" value="1"/>
</dbReference>
<dbReference type="AlphaFoldDB" id="A0A8J7TKZ0"/>
<dbReference type="Proteomes" id="UP000664277">
    <property type="component" value="Unassembled WGS sequence"/>
</dbReference>
<organism evidence="5 6">
    <name type="scientific">Candidatus Obscuribacter phosphatis</name>
    <dbReference type="NCBI Taxonomy" id="1906157"/>
    <lineage>
        <taxon>Bacteria</taxon>
        <taxon>Bacillati</taxon>
        <taxon>Candidatus Melainabacteria</taxon>
        <taxon>Candidatus Obscuribacterales</taxon>
        <taxon>Candidatus Obscuribacteraceae</taxon>
        <taxon>Candidatus Obscuribacter</taxon>
    </lineage>
</organism>
<accession>A0A8J7TKZ0</accession>
<evidence type="ECO:0000256" key="1">
    <source>
        <dbReference type="ARBA" id="ARBA00023015"/>
    </source>
</evidence>
<dbReference type="PANTHER" id="PTHR38445:SF9">
    <property type="entry name" value="HTH-TYPE TRANSCRIPTIONAL REPRESSOR YTRA"/>
    <property type="match status" value="1"/>
</dbReference>
<keyword evidence="2" id="KW-0238">DNA-binding</keyword>
<evidence type="ECO:0000259" key="4">
    <source>
        <dbReference type="PROSITE" id="PS50949"/>
    </source>
</evidence>
<dbReference type="PROSITE" id="PS50949">
    <property type="entry name" value="HTH_GNTR"/>
    <property type="match status" value="1"/>
</dbReference>
<name>A0A8J7TKZ0_9BACT</name>
<dbReference type="SUPFAM" id="SSF46785">
    <property type="entry name" value="Winged helix' DNA-binding domain"/>
    <property type="match status" value="1"/>
</dbReference>
<reference evidence="5" key="1">
    <citation type="submission" date="2021-02" db="EMBL/GenBank/DDBJ databases">
        <title>Genome-Resolved Metagenomics of a Microbial Community Performing Photosynthetic Biological Nutrient Removal.</title>
        <authorList>
            <person name="Mcdaniel E.A."/>
        </authorList>
    </citation>
    <scope>NUCLEOTIDE SEQUENCE</scope>
    <source>
        <strain evidence="5">UWPOB_OBS1</strain>
    </source>
</reference>
<evidence type="ECO:0000256" key="3">
    <source>
        <dbReference type="ARBA" id="ARBA00023163"/>
    </source>
</evidence>
<dbReference type="InterPro" id="IPR036388">
    <property type="entry name" value="WH-like_DNA-bd_sf"/>
</dbReference>
<dbReference type="GO" id="GO:0003700">
    <property type="term" value="F:DNA-binding transcription factor activity"/>
    <property type="evidence" value="ECO:0007669"/>
    <property type="project" value="InterPro"/>
</dbReference>
<evidence type="ECO:0000313" key="6">
    <source>
        <dbReference type="Proteomes" id="UP000664277"/>
    </source>
</evidence>
<gene>
    <name evidence="5" type="ORF">J0M35_03740</name>
</gene>
<dbReference type="EMBL" id="JAFLCK010000003">
    <property type="protein sequence ID" value="MBN8659451.1"/>
    <property type="molecule type" value="Genomic_DNA"/>
</dbReference>
<feature type="domain" description="HTH gntR-type" evidence="4">
    <location>
        <begin position="11"/>
        <end position="79"/>
    </location>
</feature>
<dbReference type="SMART" id="SM00345">
    <property type="entry name" value="HTH_GNTR"/>
    <property type="match status" value="1"/>
</dbReference>
<evidence type="ECO:0000313" key="5">
    <source>
        <dbReference type="EMBL" id="MBN8659451.1"/>
    </source>
</evidence>
<keyword evidence="3" id="KW-0804">Transcription</keyword>
<comment type="caution">
    <text evidence="5">The sequence shown here is derived from an EMBL/GenBank/DDBJ whole genome shotgun (WGS) entry which is preliminary data.</text>
</comment>
<dbReference type="GO" id="GO:0003677">
    <property type="term" value="F:DNA binding"/>
    <property type="evidence" value="ECO:0007669"/>
    <property type="project" value="UniProtKB-KW"/>
</dbReference>
<keyword evidence="1" id="KW-0805">Transcription regulation</keyword>
<dbReference type="Gene3D" id="1.10.10.10">
    <property type="entry name" value="Winged helix-like DNA-binding domain superfamily/Winged helix DNA-binding domain"/>
    <property type="match status" value="1"/>
</dbReference>
<dbReference type="CDD" id="cd07377">
    <property type="entry name" value="WHTH_GntR"/>
    <property type="match status" value="1"/>
</dbReference>
<proteinExistence type="predicted"/>
<dbReference type="InterPro" id="IPR000524">
    <property type="entry name" value="Tscrpt_reg_HTH_GntR"/>
</dbReference>
<protein>
    <submittedName>
        <fullName evidence="5">GntR family transcriptional regulator</fullName>
    </submittedName>
</protein>
<evidence type="ECO:0000256" key="2">
    <source>
        <dbReference type="ARBA" id="ARBA00023125"/>
    </source>
</evidence>